<sequence>MKNLGANDIVLIDGSPHRIGEAIANSFVLGDRLIGLSGGQILHIPQADLIISHDAVSQSAMAFEEMKATLPEQITAFYQEFARLLGDEQIFRQIRTVNEADVSIAKCRGRSTTRLTLTDSMRRDMINALLTWARTPQVNGSILETTEHSGWQVSSIKAPLGVVAFVFEGRPNVFADATGVLRSGNSCVFRIGSDALPTAQAIMDLAVRPALLMSGLPVGAVMLVESRSHASGWALFSDRRVSLAIARGSGKAVAQLGSVAQQHGIAASLHGMGGAWMIAGEHADSRWFEQVVRNSIDRKVCNTLNVCCVLRARAQELVPIFIEAFDATAKNKGVRAVLHLDAESKAIQSKALSATTFVDLDPSDLSTEWEWEDNPECSLVIVENLQDAIALFNESAPRFIVSIISEDPAEREQVWREADAPFVGNGMTRWVDGQFALDKPELGLSNWQSGRMLGRGGILSGDSVFSVRHIANQYDADIHR</sequence>
<dbReference type="InterPro" id="IPR016163">
    <property type="entry name" value="Ald_DH_C"/>
</dbReference>
<dbReference type="PANTHER" id="PTHR11063">
    <property type="entry name" value="GLUTAMATE SEMIALDEHYDE DEHYDROGENASE"/>
    <property type="match status" value="1"/>
</dbReference>
<dbReference type="InterPro" id="IPR015590">
    <property type="entry name" value="Aldehyde_DH_dom"/>
</dbReference>
<accession>A0A6J7K8U2</accession>
<dbReference type="SUPFAM" id="SSF53720">
    <property type="entry name" value="ALDH-like"/>
    <property type="match status" value="1"/>
</dbReference>
<gene>
    <name evidence="2" type="ORF">UFOPK3573_00438</name>
    <name evidence="3" type="ORF">UFOPK3879_00019</name>
</gene>
<reference evidence="3" key="1">
    <citation type="submission" date="2020-05" db="EMBL/GenBank/DDBJ databases">
        <authorList>
            <person name="Chiriac C."/>
            <person name="Salcher M."/>
            <person name="Ghai R."/>
            <person name="Kavagutti S V."/>
        </authorList>
    </citation>
    <scope>NUCLEOTIDE SEQUENCE</scope>
</reference>
<organism evidence="3">
    <name type="scientific">freshwater metagenome</name>
    <dbReference type="NCBI Taxonomy" id="449393"/>
    <lineage>
        <taxon>unclassified sequences</taxon>
        <taxon>metagenomes</taxon>
        <taxon>ecological metagenomes</taxon>
    </lineage>
</organism>
<dbReference type="InterPro" id="IPR016162">
    <property type="entry name" value="Ald_DH_N"/>
</dbReference>
<evidence type="ECO:0000313" key="3">
    <source>
        <dbReference type="EMBL" id="CAB4952266.1"/>
    </source>
</evidence>
<dbReference type="EMBL" id="CAFBNR010000001">
    <property type="protein sequence ID" value="CAB4952266.1"/>
    <property type="molecule type" value="Genomic_DNA"/>
</dbReference>
<dbReference type="GO" id="GO:0004350">
    <property type="term" value="F:glutamate-5-semialdehyde dehydrogenase activity"/>
    <property type="evidence" value="ECO:0007669"/>
    <property type="project" value="TreeGrafter"/>
</dbReference>
<dbReference type="PANTHER" id="PTHR11063:SF8">
    <property type="entry name" value="DELTA-1-PYRROLINE-5-CARBOXYLATE SYNTHASE"/>
    <property type="match status" value="1"/>
</dbReference>
<protein>
    <submittedName>
        <fullName evidence="3">Unannotated protein</fullName>
    </submittedName>
</protein>
<dbReference type="Gene3D" id="3.40.605.10">
    <property type="entry name" value="Aldehyde Dehydrogenase, Chain A, domain 1"/>
    <property type="match status" value="1"/>
</dbReference>
<dbReference type="InterPro" id="IPR016161">
    <property type="entry name" value="Ald_DH/histidinol_DH"/>
</dbReference>
<dbReference type="EMBL" id="CAFBMJ010000021">
    <property type="protein sequence ID" value="CAB4896967.1"/>
    <property type="molecule type" value="Genomic_DNA"/>
</dbReference>
<evidence type="ECO:0000259" key="1">
    <source>
        <dbReference type="Pfam" id="PF00171"/>
    </source>
</evidence>
<dbReference type="Gene3D" id="3.40.309.10">
    <property type="entry name" value="Aldehyde Dehydrogenase, Chain A, domain 2"/>
    <property type="match status" value="1"/>
</dbReference>
<proteinExistence type="predicted"/>
<dbReference type="AlphaFoldDB" id="A0A6J7K8U2"/>
<dbReference type="Pfam" id="PF00171">
    <property type="entry name" value="Aldedh"/>
    <property type="match status" value="1"/>
</dbReference>
<evidence type="ECO:0000313" key="2">
    <source>
        <dbReference type="EMBL" id="CAB4896967.1"/>
    </source>
</evidence>
<feature type="domain" description="Aldehyde dehydrogenase" evidence="1">
    <location>
        <begin position="40"/>
        <end position="316"/>
    </location>
</feature>
<name>A0A6J7K8U2_9ZZZZ</name>